<dbReference type="FunFam" id="3.80.10.10:FF:000095">
    <property type="entry name" value="LRR receptor-like serine/threonine-protein kinase GSO1"/>
    <property type="match status" value="2"/>
</dbReference>
<dbReference type="Proteomes" id="UP001293593">
    <property type="component" value="Unassembled WGS sequence"/>
</dbReference>
<evidence type="ECO:0000256" key="12">
    <source>
        <dbReference type="SAM" id="Phobius"/>
    </source>
</evidence>
<dbReference type="Pfam" id="PF23598">
    <property type="entry name" value="LRR_14"/>
    <property type="match status" value="2"/>
</dbReference>
<dbReference type="EMBL" id="JAWXYG010000002">
    <property type="protein sequence ID" value="KAK4280108.1"/>
    <property type="molecule type" value="Genomic_DNA"/>
</dbReference>
<sequence length="1130" mass="126755">MDGSYNIVVFIFVWLLTLSNVDLYICNASSEVQCIPIERDALLKMKRHLLDPSNTLASWSPHENCCNWALVVCHNITGHVLKLHLTTPPPSEFNDWTIYEASVFGGEVHPSLLDLKHLNYLDLSGNDFAYMQIPDFLGLMTSLTYLNLSDAGFGGSIPLQFWNLSNLIYLDLGANSLRGSIPHQIEKLSNLQYLDLGGNKFNGIIPHQIGNLSNLHYLDLEDNEFSGSIPHQIGNFSNLINLHLGNGLLPISVENLLPILTLSSLHYLELGRVNLSNTFDWLQVLHSLPSLRELHLLGCDFTHHYETSTLNFSSLVFLHISNSDFVTLLIPKWIFQLKKLAQLQLHNNGLQGSIPEGIQNLTLLQHLDLSQNMFNSSIPDWLYSLSHLKSLILSHDVLVGSISSNIGNLTSLVTLDLTGNLLEGPIPISVGNLCNLEKLAFSNNKGNQQISEILKILSVGCVSQALEIFYMSGSHISGYLTEHIGFLKNLVELDLSYNTIQGPIHSSLGDLASLKYLDLTSNAIRGALPSSLANLKPLIYLSLWNNTINSSIPVSFGSLTSLIYLDLSENQLVGNPFETLGSLFKLKTLFLDYNLFEGVVREAHLVNFTQLKTFSAHKNKLTLKAHPNWNPSFQLLTGLRLASWNIGPHFPSWVQSLKHLEYLDISNTKIFNSIPALFWGTMGNLDYLNLSHNHIQGDLSNIVINMTTFNGVVDLRSNNLNGQLPYVSQIVLYIDLSSNRFSGSIANFLCHKQEETKWLRYLNLASNNLSGKMPDCWMKWPDLSTVNLENNHFIGILHTSMASLLELQILNVRNNTFSGNFPRFLKNKTNLISLDLGENQFSGMVPSWVGQRFSSLKILVLRSNKFSGPIPHQICNMSVLQILDLAHNELTGYIPKCVKYLSSMLVINSTLESYISLAAIYHIQFLVEALLLKGRVYDYSTNLGLVISIDVSSNNLSGEIPTEMTRLKGLHYLNLSNNQFIGQIPQNIGNMESIESLDFSRNRLSGEIPPSMSKLSFLNWLDLSYNDLMGKIPMGTQIQSFEASSFVGNDLCGPPLNNNCSSNSSNNKVDKEREVDDVKGINWFFVSMALGFNVGFWAMVGPVLFSASWRYAYFRFIDRKWYKLQSHCYY</sequence>
<keyword evidence="5 12" id="KW-0812">Transmembrane</keyword>
<organism evidence="16 17">
    <name type="scientific">Acacia crassicarpa</name>
    <name type="common">northern wattle</name>
    <dbReference type="NCBI Taxonomy" id="499986"/>
    <lineage>
        <taxon>Eukaryota</taxon>
        <taxon>Viridiplantae</taxon>
        <taxon>Streptophyta</taxon>
        <taxon>Embryophyta</taxon>
        <taxon>Tracheophyta</taxon>
        <taxon>Spermatophyta</taxon>
        <taxon>Magnoliopsida</taxon>
        <taxon>eudicotyledons</taxon>
        <taxon>Gunneridae</taxon>
        <taxon>Pentapetalae</taxon>
        <taxon>rosids</taxon>
        <taxon>fabids</taxon>
        <taxon>Fabales</taxon>
        <taxon>Fabaceae</taxon>
        <taxon>Caesalpinioideae</taxon>
        <taxon>mimosoid clade</taxon>
        <taxon>Acacieae</taxon>
        <taxon>Acacia</taxon>
    </lineage>
</organism>
<gene>
    <name evidence="16" type="ORF">QN277_011776</name>
</gene>
<evidence type="ECO:0000256" key="8">
    <source>
        <dbReference type="ARBA" id="ARBA00022989"/>
    </source>
</evidence>
<keyword evidence="6 13" id="KW-0732">Signal</keyword>
<feature type="domain" description="Leucine-rich repeat-containing N-terminal plant-type" evidence="14">
    <location>
        <begin position="38"/>
        <end position="73"/>
    </location>
</feature>
<feature type="domain" description="Disease resistance R13L4/SHOC-2-like LRR" evidence="15">
    <location>
        <begin position="183"/>
        <end position="306"/>
    </location>
</feature>
<reference evidence="16" key="1">
    <citation type="submission" date="2023-10" db="EMBL/GenBank/DDBJ databases">
        <title>Chromosome-level genome of the transformable northern wattle, Acacia crassicarpa.</title>
        <authorList>
            <person name="Massaro I."/>
            <person name="Sinha N.R."/>
            <person name="Poethig S."/>
            <person name="Leichty A.R."/>
        </authorList>
    </citation>
    <scope>NUCLEOTIDE SEQUENCE</scope>
    <source>
        <strain evidence="16">Acra3RX</strain>
        <tissue evidence="16">Leaf</tissue>
    </source>
</reference>
<dbReference type="InterPro" id="IPR032675">
    <property type="entry name" value="LRR_dom_sf"/>
</dbReference>
<feature type="chain" id="PRO_5041926322" description="Leucine-rich repeat-containing N-terminal plant-type domain-containing protein" evidence="13">
    <location>
        <begin position="24"/>
        <end position="1130"/>
    </location>
</feature>
<dbReference type="PANTHER" id="PTHR48063">
    <property type="entry name" value="LRR RECEPTOR-LIKE KINASE"/>
    <property type="match status" value="1"/>
</dbReference>
<dbReference type="Pfam" id="PF08263">
    <property type="entry name" value="LRRNT_2"/>
    <property type="match status" value="1"/>
</dbReference>
<evidence type="ECO:0000259" key="14">
    <source>
        <dbReference type="Pfam" id="PF08263"/>
    </source>
</evidence>
<dbReference type="AlphaFoldDB" id="A0AAE1MZ98"/>
<evidence type="ECO:0000256" key="13">
    <source>
        <dbReference type="SAM" id="SignalP"/>
    </source>
</evidence>
<dbReference type="SMART" id="SM00365">
    <property type="entry name" value="LRR_SD22"/>
    <property type="match status" value="6"/>
</dbReference>
<dbReference type="InterPro" id="IPR046956">
    <property type="entry name" value="RLP23-like"/>
</dbReference>
<evidence type="ECO:0000256" key="9">
    <source>
        <dbReference type="ARBA" id="ARBA00023136"/>
    </source>
</evidence>
<dbReference type="SMART" id="SM00369">
    <property type="entry name" value="LRR_TYP"/>
    <property type="match status" value="14"/>
</dbReference>
<dbReference type="FunFam" id="3.80.10.10:FF:000383">
    <property type="entry name" value="Leucine-rich repeat receptor protein kinase EMS1"/>
    <property type="match status" value="1"/>
</dbReference>
<dbReference type="InterPro" id="IPR055414">
    <property type="entry name" value="LRR_R13L4/SHOC2-like"/>
</dbReference>
<dbReference type="GO" id="GO:0051707">
    <property type="term" value="P:response to other organism"/>
    <property type="evidence" value="ECO:0007669"/>
    <property type="project" value="UniProtKB-ARBA"/>
</dbReference>
<evidence type="ECO:0008006" key="18">
    <source>
        <dbReference type="Google" id="ProtNLM"/>
    </source>
</evidence>
<dbReference type="SUPFAM" id="SSF52058">
    <property type="entry name" value="L domain-like"/>
    <property type="match status" value="3"/>
</dbReference>
<keyword evidence="11" id="KW-0325">Glycoprotein</keyword>
<feature type="transmembrane region" description="Helical" evidence="12">
    <location>
        <begin position="1083"/>
        <end position="1105"/>
    </location>
</feature>
<evidence type="ECO:0000256" key="11">
    <source>
        <dbReference type="ARBA" id="ARBA00023180"/>
    </source>
</evidence>
<comment type="similarity">
    <text evidence="2">Belongs to the RLP family.</text>
</comment>
<dbReference type="InterPro" id="IPR003591">
    <property type="entry name" value="Leu-rich_rpt_typical-subtyp"/>
</dbReference>
<evidence type="ECO:0000259" key="15">
    <source>
        <dbReference type="Pfam" id="PF23598"/>
    </source>
</evidence>
<dbReference type="GO" id="GO:0005886">
    <property type="term" value="C:plasma membrane"/>
    <property type="evidence" value="ECO:0007669"/>
    <property type="project" value="UniProtKB-SubCell"/>
</dbReference>
<accession>A0AAE1MZ98</accession>
<dbReference type="InterPro" id="IPR013210">
    <property type="entry name" value="LRR_N_plant-typ"/>
</dbReference>
<dbReference type="SUPFAM" id="SSF52075">
    <property type="entry name" value="Outer arm dynein light chain 1"/>
    <property type="match status" value="1"/>
</dbReference>
<dbReference type="Gene3D" id="3.80.10.10">
    <property type="entry name" value="Ribonuclease Inhibitor"/>
    <property type="match status" value="5"/>
</dbReference>
<comment type="subcellular location">
    <subcellularLocation>
        <location evidence="1">Cell membrane</location>
        <topology evidence="1">Single-pass type I membrane protein</topology>
    </subcellularLocation>
</comment>
<feature type="domain" description="Disease resistance R13L4/SHOC-2-like LRR" evidence="15">
    <location>
        <begin position="475"/>
        <end position="718"/>
    </location>
</feature>
<keyword evidence="9 12" id="KW-0472">Membrane</keyword>
<evidence type="ECO:0000313" key="16">
    <source>
        <dbReference type="EMBL" id="KAK4280108.1"/>
    </source>
</evidence>
<keyword evidence="8 12" id="KW-1133">Transmembrane helix</keyword>
<dbReference type="PANTHER" id="PTHR48063:SF63">
    <property type="entry name" value="LEUCINE-RICH RECEPTOR-LIKE KINASE FAMILY PROTEIN"/>
    <property type="match status" value="1"/>
</dbReference>
<evidence type="ECO:0000256" key="1">
    <source>
        <dbReference type="ARBA" id="ARBA00004251"/>
    </source>
</evidence>
<dbReference type="PROSITE" id="PS51450">
    <property type="entry name" value="LRR"/>
    <property type="match status" value="1"/>
</dbReference>
<evidence type="ECO:0000256" key="5">
    <source>
        <dbReference type="ARBA" id="ARBA00022692"/>
    </source>
</evidence>
<evidence type="ECO:0000256" key="2">
    <source>
        <dbReference type="ARBA" id="ARBA00009592"/>
    </source>
</evidence>
<dbReference type="GO" id="GO:0006952">
    <property type="term" value="P:defense response"/>
    <property type="evidence" value="ECO:0007669"/>
    <property type="project" value="UniProtKB-ARBA"/>
</dbReference>
<keyword evidence="7" id="KW-0677">Repeat</keyword>
<keyword evidence="4" id="KW-0433">Leucine-rich repeat</keyword>
<evidence type="ECO:0000256" key="4">
    <source>
        <dbReference type="ARBA" id="ARBA00022614"/>
    </source>
</evidence>
<keyword evidence="3" id="KW-1003">Cell membrane</keyword>
<dbReference type="InterPro" id="IPR001611">
    <property type="entry name" value="Leu-rich_rpt"/>
</dbReference>
<dbReference type="FunFam" id="3.80.10.10:FF:000111">
    <property type="entry name" value="LRR receptor-like serine/threonine-protein kinase ERECTA"/>
    <property type="match status" value="1"/>
</dbReference>
<feature type="signal peptide" evidence="13">
    <location>
        <begin position="1"/>
        <end position="23"/>
    </location>
</feature>
<evidence type="ECO:0000313" key="17">
    <source>
        <dbReference type="Proteomes" id="UP001293593"/>
    </source>
</evidence>
<protein>
    <recommendedName>
        <fullName evidence="18">Leucine-rich repeat-containing N-terminal plant-type domain-containing protein</fullName>
    </recommendedName>
</protein>
<evidence type="ECO:0000256" key="6">
    <source>
        <dbReference type="ARBA" id="ARBA00022729"/>
    </source>
</evidence>
<comment type="caution">
    <text evidence="16">The sequence shown here is derived from an EMBL/GenBank/DDBJ whole genome shotgun (WGS) entry which is preliminary data.</text>
</comment>
<dbReference type="FunFam" id="3.80.10.10:FF:000453">
    <property type="entry name" value="Leucine-rich receptor-like protein kinase family protein"/>
    <property type="match status" value="1"/>
</dbReference>
<evidence type="ECO:0000256" key="10">
    <source>
        <dbReference type="ARBA" id="ARBA00023170"/>
    </source>
</evidence>
<evidence type="ECO:0000256" key="7">
    <source>
        <dbReference type="ARBA" id="ARBA00022737"/>
    </source>
</evidence>
<keyword evidence="10" id="KW-0675">Receptor</keyword>
<dbReference type="Pfam" id="PF00560">
    <property type="entry name" value="LRR_1"/>
    <property type="match status" value="9"/>
</dbReference>
<name>A0AAE1MZ98_9FABA</name>
<dbReference type="GO" id="GO:0009791">
    <property type="term" value="P:post-embryonic development"/>
    <property type="evidence" value="ECO:0007669"/>
    <property type="project" value="UniProtKB-ARBA"/>
</dbReference>
<keyword evidence="17" id="KW-1185">Reference proteome</keyword>
<proteinExistence type="inferred from homology"/>
<evidence type="ECO:0000256" key="3">
    <source>
        <dbReference type="ARBA" id="ARBA00022475"/>
    </source>
</evidence>